<reference evidence="1" key="1">
    <citation type="submission" date="2014-09" db="EMBL/GenBank/DDBJ databases">
        <authorList>
            <person name="Magalhaes I.L.F."/>
            <person name="Oliveira U."/>
            <person name="Santos F.R."/>
            <person name="Vidigal T.H.D.A."/>
            <person name="Brescovit A.D."/>
            <person name="Santos A.J."/>
        </authorList>
    </citation>
    <scope>NUCLEOTIDE SEQUENCE</scope>
    <source>
        <tissue evidence="1">Shoot tissue taken approximately 20 cm above the soil surface</tissue>
    </source>
</reference>
<accession>A0A0A9G5F9</accession>
<reference evidence="1" key="2">
    <citation type="journal article" date="2015" name="Data Brief">
        <title>Shoot transcriptome of the giant reed, Arundo donax.</title>
        <authorList>
            <person name="Barrero R.A."/>
            <person name="Guerrero F.D."/>
            <person name="Moolhuijzen P."/>
            <person name="Goolsby J.A."/>
            <person name="Tidwell J."/>
            <person name="Bellgard S.E."/>
            <person name="Bellgard M.I."/>
        </authorList>
    </citation>
    <scope>NUCLEOTIDE SEQUENCE</scope>
    <source>
        <tissue evidence="1">Shoot tissue taken approximately 20 cm above the soil surface</tissue>
    </source>
</reference>
<name>A0A0A9G5F9_ARUDO</name>
<dbReference type="AlphaFoldDB" id="A0A0A9G5F9"/>
<organism evidence="1">
    <name type="scientific">Arundo donax</name>
    <name type="common">Giant reed</name>
    <name type="synonym">Donax arundinaceus</name>
    <dbReference type="NCBI Taxonomy" id="35708"/>
    <lineage>
        <taxon>Eukaryota</taxon>
        <taxon>Viridiplantae</taxon>
        <taxon>Streptophyta</taxon>
        <taxon>Embryophyta</taxon>
        <taxon>Tracheophyta</taxon>
        <taxon>Spermatophyta</taxon>
        <taxon>Magnoliopsida</taxon>
        <taxon>Liliopsida</taxon>
        <taxon>Poales</taxon>
        <taxon>Poaceae</taxon>
        <taxon>PACMAD clade</taxon>
        <taxon>Arundinoideae</taxon>
        <taxon>Arundineae</taxon>
        <taxon>Arundo</taxon>
    </lineage>
</organism>
<evidence type="ECO:0000313" key="1">
    <source>
        <dbReference type="EMBL" id="JAE18684.1"/>
    </source>
</evidence>
<sequence length="27" mass="3223">MRCVISLFSCCFKFFFIQMSTGRLLLM</sequence>
<protein>
    <submittedName>
        <fullName evidence="1">Uncharacterized protein</fullName>
    </submittedName>
</protein>
<dbReference type="EMBL" id="GBRH01179212">
    <property type="protein sequence ID" value="JAE18684.1"/>
    <property type="molecule type" value="Transcribed_RNA"/>
</dbReference>
<proteinExistence type="predicted"/>